<evidence type="ECO:0000313" key="3">
    <source>
        <dbReference type="EMBL" id="CAB5208727.1"/>
    </source>
</evidence>
<dbReference type="Gene3D" id="2.40.128.130">
    <property type="entry name" value="Autotransporter beta-domain"/>
    <property type="match status" value="1"/>
</dbReference>
<evidence type="ECO:0000313" key="2">
    <source>
        <dbReference type="EMBL" id="CAB4124945.1"/>
    </source>
</evidence>
<dbReference type="PROSITE" id="PS51208">
    <property type="entry name" value="AUTOTRANSPORTER"/>
    <property type="match status" value="1"/>
</dbReference>
<accession>A0A6J5KUW0</accession>
<dbReference type="InterPro" id="IPR036709">
    <property type="entry name" value="Autotransporte_beta_dom_sf"/>
</dbReference>
<dbReference type="SMART" id="SM00869">
    <property type="entry name" value="Autotransporter"/>
    <property type="match status" value="1"/>
</dbReference>
<protein>
    <submittedName>
        <fullName evidence="2">Autotransporter beta-domain containing protein</fullName>
    </submittedName>
</protein>
<sequence length="1078" mass="108164">MAVLCSTGAMAQSVDLGFTSSGLTGWTLSPSTGTQSPTSWNSQGFGANIVSAMTNYTPGGGNTWTITPYSGNYMASLQPTGSTMYASMVSSFGLSTADKTAIQSFLNAHSGGGNTSPTNAAYMSYAGLQLTAGTKFTVAWNFVATDYVPWNDTSLTSLVPTNGGAVPKINGYTQNYSVLGAINPNAGNWSVGSYGSSGWQVATYEIMADGTYTLGFGDFNLGDTALSPILLVSGTQGNTLKNGAAFGPIVSNDPAIQAAVEAVVTPTPTPPPTPPAPTGPVAVDNTVGTTASNPAGTTTLAVTNAGTYTNDGTNGAVTNTGTFTNNGTAAAVTNTSGTFTNSSTGTTGNVTNAGTFNNSGTTGTVGNTGTFNNNTGGTTSAVTNVGTFNNNGTITTLDNTGVFTNNGVVTTVTYNNYLINNYGSITGDVANGGAFNNYATGTVGGTVTNTQDSGVGNAGTINSVVLQSNAVLNNPGTVTTVTTDTNTTVNNAGTITNGFTNNGTVNNVGTLADIVNNNTLNNNTGGTIGNLTNNGTTTNTGTTSAVTNNATFSNNGTTGNVINNTTGVFTNNGTTGTVSNTGTFTNAGTTGDVTNANLFGNSGTVGTVNNTGTFNQTGGASTLINNAGQGTVNLSGGTADIVNDGIVNQSGGSAGSVTNNGVYSVTSGTIGNITNTSLFNLTGAGTTVALGSYTQSTTGSTYINGNQQVTVSGTANLAGDLNINGAPTAYGKYTYLTAGTVVGQYDTLTLNPDLYPLGYGLVYTGNAVTLKVTPSASYTMAAVNTTAGNLANVANLQAGSLGGTLNYDCNLFGENGLCVSTGVRTTSDSAGSIKGGNFIIGKRINDNWRAGMFVDQSIGNTTVGNVTLAANPAIGGFANWNEDARGYGWGVQTSAAVSTGSLDINRAGSPYSEATTGKSSSSGKALQVKTTYAMPVTTRDTVTPYAGLRYTTINNSGYTEQGAVFPITYGNTTQSATDAVAGIGLSHNFGRITGSVSAGVIQNLSYSAGTLTGSSEIIGLNSINTKLPGSGYTSLSLGTGVSYDLAKNQYIGASLGWQQKSLLNTSILSGAVTYTVGF</sequence>
<dbReference type="EMBL" id="LR796187">
    <property type="protein sequence ID" value="CAB4124945.1"/>
    <property type="molecule type" value="Genomic_DNA"/>
</dbReference>
<name>A0A6J5KUW0_9CAUD</name>
<dbReference type="InterPro" id="IPR005546">
    <property type="entry name" value="Autotransporte_beta"/>
</dbReference>
<feature type="domain" description="Autotransporter" evidence="1">
    <location>
        <begin position="789"/>
        <end position="1078"/>
    </location>
</feature>
<gene>
    <name evidence="3" type="ORF">UFOVP181_132</name>
    <name evidence="2" type="ORF">UFOVP57_30</name>
</gene>
<dbReference type="SUPFAM" id="SSF103515">
    <property type="entry name" value="Autotransporter"/>
    <property type="match status" value="1"/>
</dbReference>
<dbReference type="EMBL" id="LR798231">
    <property type="protein sequence ID" value="CAB5208727.1"/>
    <property type="molecule type" value="Genomic_DNA"/>
</dbReference>
<proteinExistence type="predicted"/>
<reference evidence="2" key="1">
    <citation type="submission" date="2020-04" db="EMBL/GenBank/DDBJ databases">
        <authorList>
            <person name="Chiriac C."/>
            <person name="Salcher M."/>
            <person name="Ghai R."/>
            <person name="Kavagutti S V."/>
        </authorList>
    </citation>
    <scope>NUCLEOTIDE SEQUENCE</scope>
</reference>
<evidence type="ECO:0000259" key="1">
    <source>
        <dbReference type="PROSITE" id="PS51208"/>
    </source>
</evidence>
<organism evidence="2">
    <name type="scientific">uncultured Caudovirales phage</name>
    <dbReference type="NCBI Taxonomy" id="2100421"/>
    <lineage>
        <taxon>Viruses</taxon>
        <taxon>Duplodnaviria</taxon>
        <taxon>Heunggongvirae</taxon>
        <taxon>Uroviricota</taxon>
        <taxon>Caudoviricetes</taxon>
        <taxon>Peduoviridae</taxon>
        <taxon>Maltschvirus</taxon>
        <taxon>Maltschvirus maltsch</taxon>
    </lineage>
</organism>